<evidence type="ECO:0000313" key="4">
    <source>
        <dbReference type="Proteomes" id="UP000011715"/>
    </source>
</evidence>
<gene>
    <name evidence="2" type="ORF">MAPG_06321</name>
</gene>
<reference evidence="2" key="3">
    <citation type="submission" date="2011-03" db="EMBL/GenBank/DDBJ databases">
        <title>Annotation of Magnaporthe poae ATCC 64411.</title>
        <authorList>
            <person name="Ma L.-J."/>
            <person name="Dead R."/>
            <person name="Young S.K."/>
            <person name="Zeng Q."/>
            <person name="Gargeya S."/>
            <person name="Fitzgerald M."/>
            <person name="Haas B."/>
            <person name="Abouelleil A."/>
            <person name="Alvarado L."/>
            <person name="Arachchi H.M."/>
            <person name="Berlin A."/>
            <person name="Brown A."/>
            <person name="Chapman S.B."/>
            <person name="Chen Z."/>
            <person name="Dunbar C."/>
            <person name="Freedman E."/>
            <person name="Gearin G."/>
            <person name="Gellesch M."/>
            <person name="Goldberg J."/>
            <person name="Griggs A."/>
            <person name="Gujja S."/>
            <person name="Heiman D."/>
            <person name="Howarth C."/>
            <person name="Larson L."/>
            <person name="Lui A."/>
            <person name="MacDonald P.J.P."/>
            <person name="Mehta T."/>
            <person name="Montmayeur A."/>
            <person name="Murphy C."/>
            <person name="Neiman D."/>
            <person name="Pearson M."/>
            <person name="Priest M."/>
            <person name="Roberts A."/>
            <person name="Saif S."/>
            <person name="Shea T."/>
            <person name="Shenoy N."/>
            <person name="Sisk P."/>
            <person name="Stolte C."/>
            <person name="Sykes S."/>
            <person name="Yandava C."/>
            <person name="Wortman J."/>
            <person name="Nusbaum C."/>
            <person name="Birren B."/>
        </authorList>
    </citation>
    <scope>NUCLEOTIDE SEQUENCE</scope>
    <source>
        <strain evidence="2">ATCC 64411</strain>
    </source>
</reference>
<dbReference type="AlphaFoldDB" id="A0A0C4E1Q4"/>
<keyword evidence="4" id="KW-1185">Reference proteome</keyword>
<dbReference type="EMBL" id="GL876970">
    <property type="protein sequence ID" value="KLU87320.1"/>
    <property type="molecule type" value="Genomic_DNA"/>
</dbReference>
<feature type="compositionally biased region" description="Polar residues" evidence="1">
    <location>
        <begin position="12"/>
        <end position="25"/>
    </location>
</feature>
<accession>A0A0C4E1Q4</accession>
<dbReference type="STRING" id="644358.A0A0C4E1Q4"/>
<sequence length="155" mass="16267">MARNLQIFPSKCRSQSSGRAVSHSSKGGFKDPTHRGRTRSTPIFKEALLQAARQYDHNNNKIARHIPTPLAGSSIPSIAAQPFATLGTGEPVVAKCFNSTFDGGVVLGGDGDADGGADGTAEGGLRRHRHVRAGPDFNADNVLAVKPHRTGSSPT</sequence>
<reference evidence="2" key="2">
    <citation type="submission" date="2010-05" db="EMBL/GenBank/DDBJ databases">
        <title>The Genome Sequence of Magnaporthe poae strain ATCC 64411.</title>
        <authorList>
            <consortium name="The Broad Institute Genome Sequencing Platform"/>
            <consortium name="Broad Institute Genome Sequencing Center for Infectious Disease"/>
            <person name="Ma L.-J."/>
            <person name="Dead R."/>
            <person name="Young S."/>
            <person name="Zeng Q."/>
            <person name="Koehrsen M."/>
            <person name="Alvarado L."/>
            <person name="Berlin A."/>
            <person name="Chapman S.B."/>
            <person name="Chen Z."/>
            <person name="Freedman E."/>
            <person name="Gellesch M."/>
            <person name="Goldberg J."/>
            <person name="Griggs A."/>
            <person name="Gujja S."/>
            <person name="Heilman E.R."/>
            <person name="Heiman D."/>
            <person name="Hepburn T."/>
            <person name="Howarth C."/>
            <person name="Jen D."/>
            <person name="Larson L."/>
            <person name="Mehta T."/>
            <person name="Neiman D."/>
            <person name="Pearson M."/>
            <person name="Roberts A."/>
            <person name="Saif S."/>
            <person name="Shea T."/>
            <person name="Shenoy N."/>
            <person name="Sisk P."/>
            <person name="Stolte C."/>
            <person name="Sykes S."/>
            <person name="Walk T."/>
            <person name="White J."/>
            <person name="Yandava C."/>
            <person name="Haas B."/>
            <person name="Nusbaum C."/>
            <person name="Birren B."/>
        </authorList>
    </citation>
    <scope>NUCLEOTIDE SEQUENCE</scope>
    <source>
        <strain evidence="2">ATCC 64411</strain>
    </source>
</reference>
<feature type="region of interest" description="Disordered" evidence="1">
    <location>
        <begin position="1"/>
        <end position="39"/>
    </location>
</feature>
<evidence type="ECO:0000313" key="3">
    <source>
        <dbReference type="EnsemblFungi" id="MAPG_06321T0"/>
    </source>
</evidence>
<reference evidence="3" key="4">
    <citation type="journal article" date="2015" name="G3 (Bethesda)">
        <title>Genome sequences of three phytopathogenic species of the Magnaporthaceae family of fungi.</title>
        <authorList>
            <person name="Okagaki L.H."/>
            <person name="Nunes C.C."/>
            <person name="Sailsbery J."/>
            <person name="Clay B."/>
            <person name="Brown D."/>
            <person name="John T."/>
            <person name="Oh Y."/>
            <person name="Young N."/>
            <person name="Fitzgerald M."/>
            <person name="Haas B.J."/>
            <person name="Zeng Q."/>
            <person name="Young S."/>
            <person name="Adiconis X."/>
            <person name="Fan L."/>
            <person name="Levin J.Z."/>
            <person name="Mitchell T.K."/>
            <person name="Okubara P.A."/>
            <person name="Farman M.L."/>
            <person name="Kohn L.M."/>
            <person name="Birren B."/>
            <person name="Ma L.-J."/>
            <person name="Dean R.A."/>
        </authorList>
    </citation>
    <scope>NUCLEOTIDE SEQUENCE</scope>
    <source>
        <strain evidence="3">ATCC 64411 / 73-15</strain>
    </source>
</reference>
<protein>
    <submittedName>
        <fullName evidence="2 3">Uncharacterized protein</fullName>
    </submittedName>
</protein>
<feature type="region of interest" description="Disordered" evidence="1">
    <location>
        <begin position="115"/>
        <end position="155"/>
    </location>
</feature>
<reference evidence="4" key="1">
    <citation type="submission" date="2010-05" db="EMBL/GenBank/DDBJ databases">
        <title>The genome sequence of Magnaporthe poae strain ATCC 64411.</title>
        <authorList>
            <person name="Ma L.-J."/>
            <person name="Dead R."/>
            <person name="Young S."/>
            <person name="Zeng Q."/>
            <person name="Koehrsen M."/>
            <person name="Alvarado L."/>
            <person name="Berlin A."/>
            <person name="Chapman S.B."/>
            <person name="Chen Z."/>
            <person name="Freedman E."/>
            <person name="Gellesch M."/>
            <person name="Goldberg J."/>
            <person name="Griggs A."/>
            <person name="Gujja S."/>
            <person name="Heilman E.R."/>
            <person name="Heiman D."/>
            <person name="Hepburn T."/>
            <person name="Howarth C."/>
            <person name="Jen D."/>
            <person name="Larson L."/>
            <person name="Mehta T."/>
            <person name="Neiman D."/>
            <person name="Pearson M."/>
            <person name="Roberts A."/>
            <person name="Saif S."/>
            <person name="Shea T."/>
            <person name="Shenoy N."/>
            <person name="Sisk P."/>
            <person name="Stolte C."/>
            <person name="Sykes S."/>
            <person name="Walk T."/>
            <person name="White J."/>
            <person name="Yandava C."/>
            <person name="Haas B."/>
            <person name="Nusbaum C."/>
            <person name="Birren B."/>
        </authorList>
    </citation>
    <scope>NUCLEOTIDE SEQUENCE [LARGE SCALE GENOMIC DNA]</scope>
    <source>
        <strain evidence="4">ATCC 64411 / 73-15</strain>
    </source>
</reference>
<dbReference type="EnsemblFungi" id="MAPG_06321T0">
    <property type="protein sequence ID" value="MAPG_06321T0"/>
    <property type="gene ID" value="MAPG_06321"/>
</dbReference>
<proteinExistence type="predicted"/>
<dbReference type="Proteomes" id="UP000011715">
    <property type="component" value="Unassembled WGS sequence"/>
</dbReference>
<name>A0A0C4E1Q4_MAGP6</name>
<dbReference type="VEuPathDB" id="FungiDB:MAPG_06321"/>
<dbReference type="EMBL" id="ADBL01001527">
    <property type="status" value="NOT_ANNOTATED_CDS"/>
    <property type="molecule type" value="Genomic_DNA"/>
</dbReference>
<evidence type="ECO:0000313" key="2">
    <source>
        <dbReference type="EMBL" id="KLU87320.1"/>
    </source>
</evidence>
<organism evidence="3 4">
    <name type="scientific">Magnaporthiopsis poae (strain ATCC 64411 / 73-15)</name>
    <name type="common">Kentucky bluegrass fungus</name>
    <name type="synonym">Magnaporthe poae</name>
    <dbReference type="NCBI Taxonomy" id="644358"/>
    <lineage>
        <taxon>Eukaryota</taxon>
        <taxon>Fungi</taxon>
        <taxon>Dikarya</taxon>
        <taxon>Ascomycota</taxon>
        <taxon>Pezizomycotina</taxon>
        <taxon>Sordariomycetes</taxon>
        <taxon>Sordariomycetidae</taxon>
        <taxon>Magnaporthales</taxon>
        <taxon>Magnaporthaceae</taxon>
        <taxon>Magnaporthiopsis</taxon>
    </lineage>
</organism>
<reference evidence="3" key="5">
    <citation type="submission" date="2015-06" db="UniProtKB">
        <authorList>
            <consortium name="EnsemblFungi"/>
        </authorList>
    </citation>
    <scope>IDENTIFICATION</scope>
    <source>
        <strain evidence="3">ATCC 64411</strain>
    </source>
</reference>
<evidence type="ECO:0000256" key="1">
    <source>
        <dbReference type="SAM" id="MobiDB-lite"/>
    </source>
</evidence>